<dbReference type="STRING" id="1182541.W9Z3X9"/>
<evidence type="ECO:0000256" key="3">
    <source>
        <dbReference type="ARBA" id="ARBA00022825"/>
    </source>
</evidence>
<comment type="caution">
    <text evidence="6">The sequence shown here is derived from an EMBL/GenBank/DDBJ whole genome shotgun (WGS) entry which is preliminary data.</text>
</comment>
<dbReference type="InterPro" id="IPR029058">
    <property type="entry name" value="AB_hydrolase_fold"/>
</dbReference>
<keyword evidence="3" id="KW-0720">Serine protease</keyword>
<feature type="domain" description="Peptidase S9 prolyl oligopeptidase catalytic" evidence="5">
    <location>
        <begin position="492"/>
        <end position="685"/>
    </location>
</feature>
<dbReference type="Pfam" id="PF00326">
    <property type="entry name" value="Peptidase_S9"/>
    <property type="match status" value="1"/>
</dbReference>
<dbReference type="SUPFAM" id="SSF82171">
    <property type="entry name" value="DPP6 N-terminal domain-like"/>
    <property type="match status" value="1"/>
</dbReference>
<dbReference type="GO" id="GO:0006508">
    <property type="term" value="P:proteolysis"/>
    <property type="evidence" value="ECO:0007669"/>
    <property type="project" value="InterPro"/>
</dbReference>
<evidence type="ECO:0000256" key="4">
    <source>
        <dbReference type="ARBA" id="ARBA00032829"/>
    </source>
</evidence>
<evidence type="ECO:0000256" key="2">
    <source>
        <dbReference type="ARBA" id="ARBA00022801"/>
    </source>
</evidence>
<dbReference type="InterPro" id="IPR011042">
    <property type="entry name" value="6-blade_b-propeller_TolB-like"/>
</dbReference>
<name>W9Z3X9_9EURO</name>
<dbReference type="Gene3D" id="3.40.50.1820">
    <property type="entry name" value="alpha/beta hydrolase"/>
    <property type="match status" value="1"/>
</dbReference>
<dbReference type="Gene3D" id="2.120.10.30">
    <property type="entry name" value="TolB, C-terminal domain"/>
    <property type="match status" value="1"/>
</dbReference>
<dbReference type="SUPFAM" id="SSF53474">
    <property type="entry name" value="alpha/beta-Hydrolases"/>
    <property type="match status" value="1"/>
</dbReference>
<evidence type="ECO:0000313" key="7">
    <source>
        <dbReference type="Proteomes" id="UP000019484"/>
    </source>
</evidence>
<evidence type="ECO:0000256" key="1">
    <source>
        <dbReference type="ARBA" id="ARBA00010040"/>
    </source>
</evidence>
<reference evidence="6 7" key="1">
    <citation type="submission" date="2013-03" db="EMBL/GenBank/DDBJ databases">
        <title>The Genome Sequence of Capronia coronata CBS 617.96.</title>
        <authorList>
            <consortium name="The Broad Institute Genomics Platform"/>
            <person name="Cuomo C."/>
            <person name="de Hoog S."/>
            <person name="Gorbushina A."/>
            <person name="Walker B."/>
            <person name="Young S.K."/>
            <person name="Zeng Q."/>
            <person name="Gargeya S."/>
            <person name="Fitzgerald M."/>
            <person name="Haas B."/>
            <person name="Abouelleil A."/>
            <person name="Allen A.W."/>
            <person name="Alvarado L."/>
            <person name="Arachchi H.M."/>
            <person name="Berlin A.M."/>
            <person name="Chapman S.B."/>
            <person name="Gainer-Dewar J."/>
            <person name="Goldberg J."/>
            <person name="Griggs A."/>
            <person name="Gujja S."/>
            <person name="Hansen M."/>
            <person name="Howarth C."/>
            <person name="Imamovic A."/>
            <person name="Ireland A."/>
            <person name="Larimer J."/>
            <person name="McCowan C."/>
            <person name="Murphy C."/>
            <person name="Pearson M."/>
            <person name="Poon T.W."/>
            <person name="Priest M."/>
            <person name="Roberts A."/>
            <person name="Saif S."/>
            <person name="Shea T."/>
            <person name="Sisk P."/>
            <person name="Sykes S."/>
            <person name="Wortman J."/>
            <person name="Nusbaum C."/>
            <person name="Birren B."/>
        </authorList>
    </citation>
    <scope>NUCLEOTIDE SEQUENCE [LARGE SCALE GENOMIC DNA]</scope>
    <source>
        <strain evidence="6 7">CBS 617.96</strain>
    </source>
</reference>
<dbReference type="OrthoDB" id="43744at2759"/>
<keyword evidence="3" id="KW-0645">Protease</keyword>
<dbReference type="HOGENOM" id="CLU_008615_2_1_1"/>
<protein>
    <recommendedName>
        <fullName evidence="4">Dipeptidyl-peptidase V</fullName>
    </recommendedName>
</protein>
<dbReference type="InterPro" id="IPR001375">
    <property type="entry name" value="Peptidase_S9_cat"/>
</dbReference>
<comment type="similarity">
    <text evidence="1">Belongs to the peptidase S9C family.</text>
</comment>
<dbReference type="EMBL" id="AMWN01000001">
    <property type="protein sequence ID" value="EXJ96296.1"/>
    <property type="molecule type" value="Genomic_DNA"/>
</dbReference>
<accession>W9Z3X9</accession>
<dbReference type="AlphaFoldDB" id="W9Z3X9"/>
<keyword evidence="7" id="KW-1185">Reference proteome</keyword>
<dbReference type="eggNOG" id="KOG2100">
    <property type="taxonomic scope" value="Eukaryota"/>
</dbReference>
<dbReference type="Proteomes" id="UP000019484">
    <property type="component" value="Unassembled WGS sequence"/>
</dbReference>
<proteinExistence type="inferred from homology"/>
<dbReference type="PANTHER" id="PTHR42776">
    <property type="entry name" value="SERINE PEPTIDASE S9 FAMILY MEMBER"/>
    <property type="match status" value="1"/>
</dbReference>
<dbReference type="PANTHER" id="PTHR42776:SF27">
    <property type="entry name" value="DIPEPTIDYL PEPTIDASE FAMILY MEMBER 6"/>
    <property type="match status" value="1"/>
</dbReference>
<dbReference type="InterPro" id="IPR011659">
    <property type="entry name" value="WD40"/>
</dbReference>
<sequence>MDCDAPTHDGNGYSLSPATDLLAEKQDLTQTEDWNRVEGWFQKLHAPGFGRPSDADELSASPDGKQIAFTSTTRLSLEKTRRRIHLIDLGDGNTGQKQYALRAVTQGPNEDKKPKWSPDNRRLAFLSDRRRKGHFQLYALDVGGLVGEAYPLASSILDGVVEDFEWSPDGTSLLLRLAAWGLPKSGFEGSGTLAPSDESSPAWMPTVKHGTPGSHLRTLWLLDVASQKARQVSQAGRNVWRFTWAGKRHAFALVSDGPSEGEYKYSSVVRMSLEDGSETTLRQHEGMLLGELASPFSGAKVAFPEAEGGDRSKVAGPLVCIDVATQQKTALPSQNVDVHALTWLDEDKVLIMGLRGLDSVMVEVDVTSKQARELWSTPDTCGSSFPTMCLVPGRGIAVVRHGWKLAPEIGLIDGQFTYHPIHSFDHPGSIWLREQFGPSETITWKSTDGVEIQGFLYRPAQGSAPFPTILNVHGGPFSAFSSSWMGYRPWVAFLVAHGYAVFSPNPRGSVGRGSKFAAGVKGDLGGGDARDLLSGVDHLVGKGLADPRRLGVIGGSYGGYMTAWLTTITTRFSAAIPISPVTDWRLHWQSSDLHQDILDDGLYRRDSLFETRSPLQHVHKVKTPTLQLVGTQDSCTPPAQAHYYHVALTHHGVRSAIVEYPLEGHGIRHFPALIDACVRMLSWFGTFVTKAE</sequence>
<evidence type="ECO:0000259" key="5">
    <source>
        <dbReference type="Pfam" id="PF00326"/>
    </source>
</evidence>
<keyword evidence="2" id="KW-0378">Hydrolase</keyword>
<organism evidence="6 7">
    <name type="scientific">Capronia coronata CBS 617.96</name>
    <dbReference type="NCBI Taxonomy" id="1182541"/>
    <lineage>
        <taxon>Eukaryota</taxon>
        <taxon>Fungi</taxon>
        <taxon>Dikarya</taxon>
        <taxon>Ascomycota</taxon>
        <taxon>Pezizomycotina</taxon>
        <taxon>Eurotiomycetes</taxon>
        <taxon>Chaetothyriomycetidae</taxon>
        <taxon>Chaetothyriales</taxon>
        <taxon>Herpotrichiellaceae</taxon>
        <taxon>Capronia</taxon>
    </lineage>
</organism>
<dbReference type="RefSeq" id="XP_007720525.1">
    <property type="nucleotide sequence ID" value="XM_007722335.1"/>
</dbReference>
<evidence type="ECO:0000313" key="6">
    <source>
        <dbReference type="EMBL" id="EXJ96296.1"/>
    </source>
</evidence>
<dbReference type="GO" id="GO:0004252">
    <property type="term" value="F:serine-type endopeptidase activity"/>
    <property type="evidence" value="ECO:0007669"/>
    <property type="project" value="TreeGrafter"/>
</dbReference>
<gene>
    <name evidence="6" type="ORF">A1O1_01422</name>
</gene>
<dbReference type="GeneID" id="19156324"/>
<dbReference type="Pfam" id="PF07676">
    <property type="entry name" value="PD40"/>
    <property type="match status" value="2"/>
</dbReference>